<dbReference type="GO" id="GO:0045332">
    <property type="term" value="P:phospholipid translocation"/>
    <property type="evidence" value="ECO:0007669"/>
    <property type="project" value="TreeGrafter"/>
</dbReference>
<dbReference type="WBParaSite" id="nRc.2.0.1.t02455-RA">
    <property type="protein sequence ID" value="nRc.2.0.1.t02455-RA"/>
    <property type="gene ID" value="nRc.2.0.1.g02455"/>
</dbReference>
<dbReference type="InterPro" id="IPR023298">
    <property type="entry name" value="ATPase_P-typ_TM_dom_sf"/>
</dbReference>
<dbReference type="OMA" id="DIIRMEC"/>
<proteinExistence type="predicted"/>
<dbReference type="GO" id="GO:0005886">
    <property type="term" value="C:plasma membrane"/>
    <property type="evidence" value="ECO:0007669"/>
    <property type="project" value="TreeGrafter"/>
</dbReference>
<evidence type="ECO:0000259" key="1">
    <source>
        <dbReference type="Pfam" id="PF16209"/>
    </source>
</evidence>
<dbReference type="GO" id="GO:0005802">
    <property type="term" value="C:trans-Golgi network"/>
    <property type="evidence" value="ECO:0007669"/>
    <property type="project" value="TreeGrafter"/>
</dbReference>
<name>A0A915HLU6_ROMCU</name>
<dbReference type="GO" id="GO:0007030">
    <property type="term" value="P:Golgi organization"/>
    <property type="evidence" value="ECO:0007669"/>
    <property type="project" value="TreeGrafter"/>
</dbReference>
<organism evidence="2 3">
    <name type="scientific">Romanomermis culicivorax</name>
    <name type="common">Nematode worm</name>
    <dbReference type="NCBI Taxonomy" id="13658"/>
    <lineage>
        <taxon>Eukaryota</taxon>
        <taxon>Metazoa</taxon>
        <taxon>Ecdysozoa</taxon>
        <taxon>Nematoda</taxon>
        <taxon>Enoplea</taxon>
        <taxon>Dorylaimia</taxon>
        <taxon>Mermithida</taxon>
        <taxon>Mermithoidea</taxon>
        <taxon>Mermithidae</taxon>
        <taxon>Romanomermis</taxon>
    </lineage>
</organism>
<feature type="domain" description="P-type ATPase N-terminal" evidence="1">
    <location>
        <begin position="37"/>
        <end position="103"/>
    </location>
</feature>
<dbReference type="Pfam" id="PF16209">
    <property type="entry name" value="PhoLip_ATPase_N"/>
    <property type="match status" value="1"/>
</dbReference>
<evidence type="ECO:0000313" key="2">
    <source>
        <dbReference type="Proteomes" id="UP000887565"/>
    </source>
</evidence>
<keyword evidence="2" id="KW-1185">Reference proteome</keyword>
<dbReference type="Proteomes" id="UP000887565">
    <property type="component" value="Unplaced"/>
</dbReference>
<reference evidence="3" key="1">
    <citation type="submission" date="2022-11" db="UniProtKB">
        <authorList>
            <consortium name="WormBaseParasite"/>
        </authorList>
    </citation>
    <scope>IDENTIFICATION</scope>
</reference>
<evidence type="ECO:0000313" key="3">
    <source>
        <dbReference type="WBParaSite" id="nRc.2.0.1.t02455-RA"/>
    </source>
</evidence>
<dbReference type="PANTHER" id="PTHR24092">
    <property type="entry name" value="PROBABLE PHOSPHOLIPID-TRANSPORTING ATPASE"/>
    <property type="match status" value="1"/>
</dbReference>
<dbReference type="GO" id="GO:0140326">
    <property type="term" value="F:ATPase-coupled intramembrane lipid transporter activity"/>
    <property type="evidence" value="ECO:0007669"/>
    <property type="project" value="TreeGrafter"/>
</dbReference>
<protein>
    <submittedName>
        <fullName evidence="3">P-type ATPase N-terminal domain-containing protein</fullName>
    </submittedName>
</protein>
<dbReference type="SUPFAM" id="SSF81665">
    <property type="entry name" value="Calcium ATPase, transmembrane domain M"/>
    <property type="match status" value="1"/>
</dbReference>
<dbReference type="AlphaFoldDB" id="A0A915HLU6"/>
<accession>A0A915HLU6</accession>
<dbReference type="InterPro" id="IPR032631">
    <property type="entry name" value="P-type_ATPase_N"/>
</dbReference>
<dbReference type="PANTHER" id="PTHR24092:SF190">
    <property type="entry name" value="PHOSPHOLIPID-TRANSPORTING ATPASE"/>
    <property type="match status" value="1"/>
</dbReference>
<sequence>TPIFEEETADPLTIPISFGIISLSLTWEIIQKTERRVQANNPEFNLKFKYAMNFIKTSKYSIITFLPKNLFEQFQRLANFYFLVLMILQCIPAISSLRPWTTIIPLCFVLMVTAVKDFYDDVQRHISDNQVNNRKTRVVRRGKLVEEKWQNVNVGDIIRMECNNFVATVTEVLDGLRIQILGYLSDF</sequence>